<dbReference type="Proteomes" id="UP000565441">
    <property type="component" value="Unassembled WGS sequence"/>
</dbReference>
<evidence type="ECO:0000256" key="1">
    <source>
        <dbReference type="SAM" id="MobiDB-lite"/>
    </source>
</evidence>
<proteinExistence type="predicted"/>
<feature type="region of interest" description="Disordered" evidence="1">
    <location>
        <begin position="262"/>
        <end position="316"/>
    </location>
</feature>
<dbReference type="EMBL" id="JAACJP010000001">
    <property type="protein sequence ID" value="KAF5388356.1"/>
    <property type="molecule type" value="Genomic_DNA"/>
</dbReference>
<dbReference type="OrthoDB" id="3064491at2759"/>
<feature type="region of interest" description="Disordered" evidence="1">
    <location>
        <begin position="338"/>
        <end position="357"/>
    </location>
</feature>
<feature type="compositionally biased region" description="Polar residues" evidence="1">
    <location>
        <begin position="136"/>
        <end position="147"/>
    </location>
</feature>
<protein>
    <submittedName>
        <fullName evidence="2">Uncharacterized protein</fullName>
    </submittedName>
</protein>
<feature type="region of interest" description="Disordered" evidence="1">
    <location>
        <begin position="1"/>
        <end position="39"/>
    </location>
</feature>
<feature type="region of interest" description="Disordered" evidence="1">
    <location>
        <begin position="91"/>
        <end position="240"/>
    </location>
</feature>
<feature type="compositionally biased region" description="Low complexity" evidence="1">
    <location>
        <begin position="265"/>
        <end position="279"/>
    </location>
</feature>
<evidence type="ECO:0000313" key="2">
    <source>
        <dbReference type="EMBL" id="KAF5388356.1"/>
    </source>
</evidence>
<feature type="compositionally biased region" description="Polar residues" evidence="1">
    <location>
        <begin position="339"/>
        <end position="357"/>
    </location>
</feature>
<dbReference type="AlphaFoldDB" id="A0A8H5MC93"/>
<gene>
    <name evidence="2" type="ORF">D9615_000328</name>
</gene>
<reference evidence="2 3" key="1">
    <citation type="journal article" date="2020" name="ISME J.">
        <title>Uncovering the hidden diversity of litter-decomposition mechanisms in mushroom-forming fungi.</title>
        <authorList>
            <person name="Floudas D."/>
            <person name="Bentzer J."/>
            <person name="Ahren D."/>
            <person name="Johansson T."/>
            <person name="Persson P."/>
            <person name="Tunlid A."/>
        </authorList>
    </citation>
    <scope>NUCLEOTIDE SEQUENCE [LARGE SCALE GENOMIC DNA]</scope>
    <source>
        <strain evidence="2 3">CBS 661.87</strain>
    </source>
</reference>
<feature type="compositionally biased region" description="Basic and acidic residues" evidence="1">
    <location>
        <begin position="198"/>
        <end position="229"/>
    </location>
</feature>
<accession>A0A8H5MC93</accession>
<evidence type="ECO:0000313" key="3">
    <source>
        <dbReference type="Proteomes" id="UP000565441"/>
    </source>
</evidence>
<comment type="caution">
    <text evidence="2">The sequence shown here is derived from an EMBL/GenBank/DDBJ whole genome shotgun (WGS) entry which is preliminary data.</text>
</comment>
<organism evidence="2 3">
    <name type="scientific">Tricholomella constricta</name>
    <dbReference type="NCBI Taxonomy" id="117010"/>
    <lineage>
        <taxon>Eukaryota</taxon>
        <taxon>Fungi</taxon>
        <taxon>Dikarya</taxon>
        <taxon>Basidiomycota</taxon>
        <taxon>Agaricomycotina</taxon>
        <taxon>Agaricomycetes</taxon>
        <taxon>Agaricomycetidae</taxon>
        <taxon>Agaricales</taxon>
        <taxon>Tricholomatineae</taxon>
        <taxon>Lyophyllaceae</taxon>
        <taxon>Tricholomella</taxon>
    </lineage>
</organism>
<keyword evidence="3" id="KW-1185">Reference proteome</keyword>
<sequence>MKPVSFLRNTWRKKDGNSSTKSQPPAESILREVPPVPPLKPAYSEATTVLSLEFDSTFQDSQNSITGRVLVNGPDNWESIHAQIVPKLRGKHGSFFHSSHGPPHNPSHGPPSLYIESQSLQSRGPPHRPPRPPSLNLFSQPQFTARSPTRVKFAPEPQIRPSHPSSSLGPAFRRNGRDSQCPVAPETGGEGSPQDLKGVQDRPDHDVHEILGVEERLSHSHRPTFDHHLSKPSPLAPSPLADSLKTEYAVLVTDAPKAKSLYHATSSSTPHLPLSTTSSRPIPEPRNPNVDSLRSSRETLASFPKPPPLRFRKRPKPLVLLPTPTVARLPPSPLISSIDSTPVATPTTSICSLNTMSPMSSRFPGRRLHTVSPPSHGPPNSPLPTPPLASGFFVPPGRDTYPKDVGDRALRTAQSTSGLREQSRFEQLHPVHRVTSSAPASDLFTTRVAVERRVDTNSGLESLEYRTYTPSYAASDPPINWGYAV</sequence>
<name>A0A8H5MC93_9AGAR</name>